<protein>
    <submittedName>
        <fullName evidence="2">Ferritin-like domain-containing protein</fullName>
    </submittedName>
</protein>
<evidence type="ECO:0000313" key="2">
    <source>
        <dbReference type="EMBL" id="QIB70286.1"/>
    </source>
</evidence>
<dbReference type="GO" id="GO:0016491">
    <property type="term" value="F:oxidoreductase activity"/>
    <property type="evidence" value="ECO:0007669"/>
    <property type="project" value="InterPro"/>
</dbReference>
<dbReference type="Gene3D" id="1.20.1260.10">
    <property type="match status" value="1"/>
</dbReference>
<dbReference type="InterPro" id="IPR012347">
    <property type="entry name" value="Ferritin-like"/>
</dbReference>
<dbReference type="Pfam" id="PF02915">
    <property type="entry name" value="Rubrerythrin"/>
    <property type="match status" value="1"/>
</dbReference>
<keyword evidence="3" id="KW-1185">Reference proteome</keyword>
<dbReference type="GO" id="GO:0046872">
    <property type="term" value="F:metal ion binding"/>
    <property type="evidence" value="ECO:0007669"/>
    <property type="project" value="InterPro"/>
</dbReference>
<dbReference type="KEGG" id="abut:Ami103574_13735"/>
<dbReference type="InterPro" id="IPR003251">
    <property type="entry name" value="Rr_diiron-bd_dom"/>
</dbReference>
<dbReference type="CDD" id="cd00657">
    <property type="entry name" value="Ferritin_like"/>
    <property type="match status" value="1"/>
</dbReference>
<dbReference type="Proteomes" id="UP000466848">
    <property type="component" value="Chromosome"/>
</dbReference>
<reference evidence="2 3" key="1">
    <citation type="submission" date="2020-02" db="EMBL/GenBank/DDBJ databases">
        <authorList>
            <person name="Kim Y.B."/>
            <person name="Roh S.W."/>
        </authorList>
    </citation>
    <scope>NUCLEOTIDE SEQUENCE [LARGE SCALE GENOMIC DNA]</scope>
    <source>
        <strain evidence="2 3">DSM 103574</strain>
    </source>
</reference>
<evidence type="ECO:0000313" key="3">
    <source>
        <dbReference type="Proteomes" id="UP000466848"/>
    </source>
</evidence>
<proteinExistence type="predicted"/>
<dbReference type="AlphaFoldDB" id="A0A858C1B8"/>
<sequence>MDKRLIEVLQTYIRTELLDAAFYRELALMAPDEAQRDFILQIAADEQSHADDFKILYRQLTGENYHPDLPPVRLEGPYNQILRDRVVDEISDYQKYMYEQQEYFYESSLREAFLRAAVDENVHAVRLLELAGTQTP</sequence>
<name>A0A858C1B8_9FIRM</name>
<gene>
    <name evidence="2" type="ORF">Ami103574_13735</name>
</gene>
<feature type="domain" description="Rubrerythrin diiron-binding" evidence="1">
    <location>
        <begin position="7"/>
        <end position="130"/>
    </location>
</feature>
<dbReference type="InterPro" id="IPR009078">
    <property type="entry name" value="Ferritin-like_SF"/>
</dbReference>
<accession>A0A858C1B8</accession>
<organism evidence="2 3">
    <name type="scientific">Aminipila butyrica</name>
    <dbReference type="NCBI Taxonomy" id="433296"/>
    <lineage>
        <taxon>Bacteria</taxon>
        <taxon>Bacillati</taxon>
        <taxon>Bacillota</taxon>
        <taxon>Clostridia</taxon>
        <taxon>Peptostreptococcales</taxon>
        <taxon>Anaerovoracaceae</taxon>
        <taxon>Aminipila</taxon>
    </lineage>
</organism>
<dbReference type="SUPFAM" id="SSF47240">
    <property type="entry name" value="Ferritin-like"/>
    <property type="match status" value="1"/>
</dbReference>
<dbReference type="EMBL" id="CP048649">
    <property type="protein sequence ID" value="QIB70286.1"/>
    <property type="molecule type" value="Genomic_DNA"/>
</dbReference>
<evidence type="ECO:0000259" key="1">
    <source>
        <dbReference type="Pfam" id="PF02915"/>
    </source>
</evidence>
<dbReference type="RefSeq" id="WP_163067524.1">
    <property type="nucleotide sequence ID" value="NZ_CP048649.1"/>
</dbReference>